<gene>
    <name evidence="2" type="ORF">NT03LS_0367</name>
</gene>
<dbReference type="Proteomes" id="UP000004302">
    <property type="component" value="Chromosome"/>
</dbReference>
<dbReference type="HOGENOM" id="CLU_3281434_0_0_9"/>
<dbReference type="SUPFAM" id="SSF47413">
    <property type="entry name" value="lambda repressor-like DNA-binding domains"/>
    <property type="match status" value="1"/>
</dbReference>
<protein>
    <submittedName>
        <fullName evidence="2">DegA family transcriptional regulator</fullName>
    </submittedName>
</protein>
<dbReference type="Pfam" id="PF00356">
    <property type="entry name" value="LacI"/>
    <property type="match status" value="1"/>
</dbReference>
<comment type="caution">
    <text evidence="2">The sequence shown here is derived from an EMBL/GenBank/DDBJ whole genome shotgun (WGS) entry which is preliminary data.</text>
</comment>
<dbReference type="InterPro" id="IPR000843">
    <property type="entry name" value="HTH_LacI"/>
</dbReference>
<dbReference type="Gene3D" id="1.10.260.40">
    <property type="entry name" value="lambda repressor-like DNA-binding domains"/>
    <property type="match status" value="1"/>
</dbReference>
<dbReference type="CDD" id="cd01392">
    <property type="entry name" value="HTH_LacI"/>
    <property type="match status" value="1"/>
</dbReference>
<dbReference type="GO" id="GO:0006355">
    <property type="term" value="P:regulation of DNA-templated transcription"/>
    <property type="evidence" value="ECO:0007669"/>
    <property type="project" value="InterPro"/>
</dbReference>
<accession>E3ZLT6</accession>
<dbReference type="AlphaFoldDB" id="E3ZLT6"/>
<feature type="non-terminal residue" evidence="2">
    <location>
        <position position="41"/>
    </location>
</feature>
<proteinExistence type="predicted"/>
<organism evidence="2">
    <name type="scientific">Listeria seeligeri FSL N1-067</name>
    <dbReference type="NCBI Taxonomy" id="702453"/>
    <lineage>
        <taxon>Bacteria</taxon>
        <taxon>Bacillati</taxon>
        <taxon>Bacillota</taxon>
        <taxon>Bacilli</taxon>
        <taxon>Bacillales</taxon>
        <taxon>Listeriaceae</taxon>
        <taxon>Listeria</taxon>
    </lineage>
</organism>
<dbReference type="EMBL" id="ADXJ01000144">
    <property type="protein sequence ID" value="EFS01414.1"/>
    <property type="molecule type" value="Genomic_DNA"/>
</dbReference>
<evidence type="ECO:0000313" key="2">
    <source>
        <dbReference type="EMBL" id="EFS01414.1"/>
    </source>
</evidence>
<sequence>MNKVTKIGDVAEKTGYSITTISRAINGNPNVSDKTKKKIFA</sequence>
<name>E3ZLT6_LISSE</name>
<evidence type="ECO:0000259" key="1">
    <source>
        <dbReference type="PROSITE" id="PS50932"/>
    </source>
</evidence>
<reference evidence="2" key="1">
    <citation type="journal article" date="2010" name="Microbiol. Resour. Announc.">
        <title>Comparative genomics of the bacterial genus Listeria: Genome evolution is characterized by limited gene acquisition and limited gene loss.</title>
        <authorList>
            <person name="den Bakker H.C."/>
            <person name="Cummings C.A."/>
            <person name="Ferreira V."/>
            <person name="Vatta P."/>
            <person name="Orsi R.H."/>
            <person name="Degoricija L."/>
            <person name="Barker M."/>
            <person name="Petrauskene O."/>
            <person name="Furtado M.R."/>
            <person name="Wiedmann M."/>
        </authorList>
    </citation>
    <scope>NUCLEOTIDE SEQUENCE [LARGE SCALE GENOMIC DNA]</scope>
    <source>
        <strain evidence="2">FSL N1-067</strain>
    </source>
</reference>
<dbReference type="GO" id="GO:0003677">
    <property type="term" value="F:DNA binding"/>
    <property type="evidence" value="ECO:0007669"/>
    <property type="project" value="InterPro"/>
</dbReference>
<feature type="domain" description="HTH lacI-type" evidence="1">
    <location>
        <begin position="5"/>
        <end position="41"/>
    </location>
</feature>
<dbReference type="InterPro" id="IPR010982">
    <property type="entry name" value="Lambda_DNA-bd_dom_sf"/>
</dbReference>
<dbReference type="PROSITE" id="PS50932">
    <property type="entry name" value="HTH_LACI_2"/>
    <property type="match status" value="1"/>
</dbReference>
<dbReference type="RefSeq" id="WP_003745351.1">
    <property type="nucleotide sequence ID" value="NZ_CM001051.1"/>
</dbReference>